<dbReference type="CDD" id="cd09000">
    <property type="entry name" value="GH43_SXA-like"/>
    <property type="match status" value="1"/>
</dbReference>
<feature type="domain" description="Beta-xylosidase C-terminal Concanavalin A-like" evidence="7">
    <location>
        <begin position="347"/>
        <end position="545"/>
    </location>
</feature>
<dbReference type="Proteomes" id="UP000030001">
    <property type="component" value="Unassembled WGS sequence"/>
</dbReference>
<evidence type="ECO:0000256" key="3">
    <source>
        <dbReference type="ARBA" id="ARBA00023295"/>
    </source>
</evidence>
<dbReference type="Proteomes" id="UP000365705">
    <property type="component" value="Unassembled WGS sequence"/>
</dbReference>
<gene>
    <name evidence="9" type="primary">xynB</name>
    <name evidence="9" type="ORF">LMUP508_00949</name>
    <name evidence="8" type="ORF">LX03_10860</name>
</gene>
<dbReference type="InterPro" id="IPR006710">
    <property type="entry name" value="Glyco_hydro_43"/>
</dbReference>
<dbReference type="Pfam" id="PF04616">
    <property type="entry name" value="Glyco_hydro_43"/>
    <property type="match status" value="1"/>
</dbReference>
<dbReference type="AlphaFoldDB" id="A0A099Y9K4"/>
<evidence type="ECO:0000259" key="7">
    <source>
        <dbReference type="Pfam" id="PF17851"/>
    </source>
</evidence>
<dbReference type="Gene3D" id="2.60.120.200">
    <property type="match status" value="1"/>
</dbReference>
<comment type="similarity">
    <text evidence="1 6">Belongs to the glycosyl hydrolase 43 family.</text>
</comment>
<dbReference type="PANTHER" id="PTHR42812">
    <property type="entry name" value="BETA-XYLOSIDASE"/>
    <property type="match status" value="1"/>
</dbReference>
<evidence type="ECO:0000313" key="11">
    <source>
        <dbReference type="Proteomes" id="UP000365705"/>
    </source>
</evidence>
<evidence type="ECO:0000313" key="8">
    <source>
        <dbReference type="EMBL" id="KGL66117.1"/>
    </source>
</evidence>
<dbReference type="PANTHER" id="PTHR42812:SF12">
    <property type="entry name" value="BETA-XYLOSIDASE-RELATED"/>
    <property type="match status" value="1"/>
</dbReference>
<evidence type="ECO:0000256" key="5">
    <source>
        <dbReference type="PIRSR" id="PIRSR606710-2"/>
    </source>
</evidence>
<feature type="site" description="Important for catalytic activity, responsible for pKa modulation of the active site Glu and correct orientation of both the proton donor and substrate" evidence="5">
    <location>
        <position position="131"/>
    </location>
</feature>
<evidence type="ECO:0000256" key="2">
    <source>
        <dbReference type="ARBA" id="ARBA00022801"/>
    </source>
</evidence>
<proteinExistence type="inferred from homology"/>
<reference evidence="8 10" key="1">
    <citation type="submission" date="2014-09" db="EMBL/GenBank/DDBJ databases">
        <title>Lactobacillus mucosae CRL573 Genome Sequencing.</title>
        <authorList>
            <person name="Bleckwedel J."/>
            <person name="Teran L.C."/>
            <person name="Bonacina J."/>
            <person name="Saavedra L."/>
            <person name="Mozzi F.B."/>
            <person name="Raya R.R."/>
        </authorList>
    </citation>
    <scope>NUCLEOTIDE SEQUENCE [LARGE SCALE GENOMIC DNA]</scope>
    <source>
        <strain evidence="8 10">CRL573</strain>
    </source>
</reference>
<dbReference type="InterPro" id="IPR051795">
    <property type="entry name" value="Glycosyl_Hydrlase_43"/>
</dbReference>
<dbReference type="SUPFAM" id="SSF75005">
    <property type="entry name" value="Arabinanase/levansucrase/invertase"/>
    <property type="match status" value="1"/>
</dbReference>
<dbReference type="InterPro" id="IPR013320">
    <property type="entry name" value="ConA-like_dom_sf"/>
</dbReference>
<dbReference type="Pfam" id="PF17851">
    <property type="entry name" value="GH43_C2"/>
    <property type="match status" value="1"/>
</dbReference>
<accession>A0A099Y9K4</accession>
<dbReference type="Gene3D" id="2.115.10.20">
    <property type="entry name" value="Glycosyl hydrolase domain, family 43"/>
    <property type="match status" value="1"/>
</dbReference>
<evidence type="ECO:0000256" key="4">
    <source>
        <dbReference type="PIRSR" id="PIRSR606710-1"/>
    </source>
</evidence>
<protein>
    <submittedName>
        <fullName evidence="8">Beta-xylosidase</fullName>
        <ecNumber evidence="9">3.2.1.37</ecNumber>
    </submittedName>
</protein>
<evidence type="ECO:0000313" key="10">
    <source>
        <dbReference type="Proteomes" id="UP000030001"/>
    </source>
</evidence>
<dbReference type="RefSeq" id="WP_034541261.1">
    <property type="nucleotide sequence ID" value="NZ_CABFNH010000011.1"/>
</dbReference>
<dbReference type="EC" id="3.2.1.37" evidence="9"/>
<dbReference type="GO" id="GO:0005975">
    <property type="term" value="P:carbohydrate metabolic process"/>
    <property type="evidence" value="ECO:0007669"/>
    <property type="project" value="InterPro"/>
</dbReference>
<name>A0A099Y9K4_LIMMU</name>
<dbReference type="EMBL" id="CABFNH010000011">
    <property type="protein sequence ID" value="VTZ89840.1"/>
    <property type="molecule type" value="Genomic_DNA"/>
</dbReference>
<organism evidence="8 10">
    <name type="scientific">Limosilactobacillus mucosae</name>
    <name type="common">Lactobacillus mucosae</name>
    <dbReference type="NCBI Taxonomy" id="97478"/>
    <lineage>
        <taxon>Bacteria</taxon>
        <taxon>Bacillati</taxon>
        <taxon>Bacillota</taxon>
        <taxon>Bacilli</taxon>
        <taxon>Lactobacillales</taxon>
        <taxon>Lactobacillaceae</taxon>
        <taxon>Limosilactobacillus</taxon>
    </lineage>
</organism>
<reference evidence="9 11" key="2">
    <citation type="submission" date="2019-06" db="EMBL/GenBank/DDBJ databases">
        <authorList>
            <person name="Rodrigo-Torres L."/>
            <person name="Arahal R. D."/>
            <person name="Lucena T."/>
        </authorList>
    </citation>
    <scope>NUCLEOTIDE SEQUENCE [LARGE SCALE GENOMIC DNA]</scope>
    <source>
        <strain evidence="9 11">INIA P508</strain>
    </source>
</reference>
<evidence type="ECO:0000313" key="9">
    <source>
        <dbReference type="EMBL" id="VTZ89840.1"/>
    </source>
</evidence>
<keyword evidence="2 6" id="KW-0378">Hydrolase</keyword>
<feature type="active site" description="Proton donor" evidence="4">
    <location>
        <position position="191"/>
    </location>
</feature>
<dbReference type="InterPro" id="IPR023296">
    <property type="entry name" value="Glyco_hydro_beta-prop_sf"/>
</dbReference>
<keyword evidence="3 6" id="KW-0326">Glycosidase</keyword>
<sequence length="559" mass="63013">MSYTIKNPVIPGLAPDPSILRVGEDYYIANSTFHWNPGIQLFHSRDLANWKLIGQALKDDSTIDLRGTSTPAGIWAPHLSYDPQSGLFWIIFSQMINMDGRMFDTNNYVMHAPSMNGPWSTPVYIGSIGFDPSLFHDDDGRHWVVTLEWETRFGYEQPGTIVLEEFDAENEKLFGPSYRLSKGGTDRGCVEAPHLYKHDGRYYLMTAEGGTGFGHGVVLQRADQITGPYESDPNNPFITSTPYYFFRKNDPDSNRFDLYNPDAPIQKAGHGSLTDTPNGEWYVAHLMSRPMPGLKSTLGRETGLQKVEWTKDGWLKMADGSTLAKDTTPGISNVTPDPTMNDLGMEDQFDGAELDVHLLSPYRHATEDWASLKENPGKLRLHGGQSFFSRFDVSILAARADSFVFDAETKLDFKPIHFSQSAGLMLYYDNNNWLFLRKSINDETGQNFIDILQAKQGKRTDLQRVKLTLPADQTAVAFKCHVDHQTAQFSYRLSDDQSWQNLGPALDITFMSDEAIDGFTAMMVGIGAWDAFRHESYADFDYFKVVSQDSRGEHFDGLQ</sequence>
<evidence type="ECO:0000256" key="6">
    <source>
        <dbReference type="RuleBase" id="RU361187"/>
    </source>
</evidence>
<feature type="active site" description="Proton acceptor" evidence="4">
    <location>
        <position position="16"/>
    </location>
</feature>
<dbReference type="InterPro" id="IPR041542">
    <property type="entry name" value="GH43_C2"/>
</dbReference>
<dbReference type="SUPFAM" id="SSF49899">
    <property type="entry name" value="Concanavalin A-like lectins/glucanases"/>
    <property type="match status" value="1"/>
</dbReference>
<dbReference type="GO" id="GO:0009044">
    <property type="term" value="F:xylan 1,4-beta-xylosidase activity"/>
    <property type="evidence" value="ECO:0007669"/>
    <property type="project" value="UniProtKB-EC"/>
</dbReference>
<evidence type="ECO:0000256" key="1">
    <source>
        <dbReference type="ARBA" id="ARBA00009865"/>
    </source>
</evidence>
<dbReference type="EMBL" id="JROC01000038">
    <property type="protein sequence ID" value="KGL66117.1"/>
    <property type="molecule type" value="Genomic_DNA"/>
</dbReference>